<evidence type="ECO:0000256" key="7">
    <source>
        <dbReference type="ARBA" id="ARBA00023204"/>
    </source>
</evidence>
<evidence type="ECO:0000256" key="9">
    <source>
        <dbReference type="ARBA" id="ARBA00066187"/>
    </source>
</evidence>
<evidence type="ECO:0000256" key="10">
    <source>
        <dbReference type="ARBA" id="ARBA00068926"/>
    </source>
</evidence>
<dbReference type="Gene3D" id="3.10.300.10">
    <property type="entry name" value="Methylpurine-DNA glycosylase (MPG)"/>
    <property type="match status" value="1"/>
</dbReference>
<evidence type="ECO:0000256" key="8">
    <source>
        <dbReference type="ARBA" id="ARBA00033426"/>
    </source>
</evidence>
<dbReference type="PANTHER" id="PTHR10429">
    <property type="entry name" value="DNA-3-METHYLADENINE GLYCOSYLASE"/>
    <property type="match status" value="1"/>
</dbReference>
<dbReference type="HAMAP" id="MF_00527">
    <property type="entry name" value="3MGH"/>
    <property type="match status" value="1"/>
</dbReference>
<evidence type="ECO:0000256" key="13">
    <source>
        <dbReference type="ARBA" id="ARBA00082988"/>
    </source>
</evidence>
<evidence type="ECO:0000256" key="14">
    <source>
        <dbReference type="SAM" id="MobiDB-lite"/>
    </source>
</evidence>
<dbReference type="AlphaFoldDB" id="A0A1D2MQI5"/>
<evidence type="ECO:0000256" key="4">
    <source>
        <dbReference type="ARBA" id="ARBA00012000"/>
    </source>
</evidence>
<keyword evidence="6" id="KW-0378">Hydrolase</keyword>
<organism evidence="15 16">
    <name type="scientific">Orchesella cincta</name>
    <name type="common">Springtail</name>
    <name type="synonym">Podura cincta</name>
    <dbReference type="NCBI Taxonomy" id="48709"/>
    <lineage>
        <taxon>Eukaryota</taxon>
        <taxon>Metazoa</taxon>
        <taxon>Ecdysozoa</taxon>
        <taxon>Arthropoda</taxon>
        <taxon>Hexapoda</taxon>
        <taxon>Collembola</taxon>
        <taxon>Entomobryomorpha</taxon>
        <taxon>Entomobryoidea</taxon>
        <taxon>Orchesellidae</taxon>
        <taxon>Orchesellinae</taxon>
        <taxon>Orchesella</taxon>
    </lineage>
</organism>
<evidence type="ECO:0000313" key="16">
    <source>
        <dbReference type="Proteomes" id="UP000094527"/>
    </source>
</evidence>
<dbReference type="OMA" id="CLAFHIN"/>
<dbReference type="Proteomes" id="UP000094527">
    <property type="component" value="Unassembled WGS sequence"/>
</dbReference>
<evidence type="ECO:0000256" key="1">
    <source>
        <dbReference type="ARBA" id="ARBA00000086"/>
    </source>
</evidence>
<protein>
    <recommendedName>
        <fullName evidence="10">DNA-3-methyladenine glycosylase</fullName>
        <ecNumber evidence="4">3.2.2.21</ecNumber>
    </recommendedName>
    <alternativeName>
        <fullName evidence="11">3-alkyladenine DNA glycosylase</fullName>
    </alternativeName>
    <alternativeName>
        <fullName evidence="8">3-methyladenine DNA glycosidase</fullName>
    </alternativeName>
    <alternativeName>
        <fullName evidence="13">ADPG</fullName>
    </alternativeName>
    <alternativeName>
        <fullName evidence="12">N-methylpurine-DNA glycosylase</fullName>
    </alternativeName>
</protein>
<evidence type="ECO:0000256" key="11">
    <source>
        <dbReference type="ARBA" id="ARBA00076879"/>
    </source>
</evidence>
<dbReference type="GO" id="GO:0003905">
    <property type="term" value="F:alkylbase DNA N-glycosylase activity"/>
    <property type="evidence" value="ECO:0007669"/>
    <property type="project" value="UniProtKB-EC"/>
</dbReference>
<dbReference type="InterPro" id="IPR011034">
    <property type="entry name" value="Formyl_transferase-like_C_sf"/>
</dbReference>
<dbReference type="GO" id="GO:0006284">
    <property type="term" value="P:base-excision repair"/>
    <property type="evidence" value="ECO:0007669"/>
    <property type="project" value="InterPro"/>
</dbReference>
<dbReference type="InterPro" id="IPR036995">
    <property type="entry name" value="MPG_sf"/>
</dbReference>
<dbReference type="CDD" id="cd00540">
    <property type="entry name" value="AAG"/>
    <property type="match status" value="1"/>
</dbReference>
<dbReference type="Pfam" id="PF02245">
    <property type="entry name" value="Pur_DNA_glyco"/>
    <property type="match status" value="1"/>
</dbReference>
<comment type="function">
    <text evidence="2">Hydrolysis of the deoxyribose N-glycosidic bond to excise 3-methyladenine, and 7-methylguanine from the damaged DNA polymer formed by alkylation lesions.</text>
</comment>
<feature type="compositionally biased region" description="Polar residues" evidence="14">
    <location>
        <begin position="25"/>
        <end position="36"/>
    </location>
</feature>
<dbReference type="PANTHER" id="PTHR10429:SF0">
    <property type="entry name" value="DNA-3-METHYLADENINE GLYCOSYLASE"/>
    <property type="match status" value="1"/>
</dbReference>
<evidence type="ECO:0000256" key="5">
    <source>
        <dbReference type="ARBA" id="ARBA00022763"/>
    </source>
</evidence>
<sequence length="308" mass="34497">MSTRRVTRRGTAAVSSVIKKATEAADTSLNDSNITGSRKRGSRMPKTTKVKNPKVKDEEETSINFQSETEPPATKLPRSFYDQDTISLSKALLGKVLCRKLPQTGDIVKGTIVETEAYPGVGDAASKSCKGVPTKGSMAMFMDPGTAYVYFTYGMYHCFNISAKDNGGACLLRAVELLEDYEIMQTLRKPPRKKTETPEAEKKEVKRLKPHELTNGPSKLCLAFHINRDLCDKIDMTSSDELWVETSSNDIYNLRQFEISESRRVGIDSTPPEARNKLYRFFVKDNASVSKAKFTDEQKTRNTKKSKH</sequence>
<keyword evidence="7" id="KW-0234">DNA repair</keyword>
<dbReference type="NCBIfam" id="TIGR00567">
    <property type="entry name" value="3mg"/>
    <property type="match status" value="1"/>
</dbReference>
<comment type="caution">
    <text evidence="15">The sequence shown here is derived from an EMBL/GenBank/DDBJ whole genome shotgun (WGS) entry which is preliminary data.</text>
</comment>
<dbReference type="STRING" id="48709.A0A1D2MQI5"/>
<dbReference type="GO" id="GO:0003677">
    <property type="term" value="F:DNA binding"/>
    <property type="evidence" value="ECO:0007669"/>
    <property type="project" value="InterPro"/>
</dbReference>
<feature type="region of interest" description="Disordered" evidence="14">
    <location>
        <begin position="1"/>
        <end position="76"/>
    </location>
</feature>
<dbReference type="EC" id="3.2.2.21" evidence="4"/>
<evidence type="ECO:0000256" key="2">
    <source>
        <dbReference type="ARBA" id="ARBA00002421"/>
    </source>
</evidence>
<dbReference type="InterPro" id="IPR003180">
    <property type="entry name" value="MPG"/>
</dbReference>
<comment type="subunit">
    <text evidence="9">Binds MBD1. Binds SSBP1.</text>
</comment>
<evidence type="ECO:0000313" key="15">
    <source>
        <dbReference type="EMBL" id="ODM95369.1"/>
    </source>
</evidence>
<dbReference type="OrthoDB" id="6353017at2759"/>
<reference evidence="15 16" key="1">
    <citation type="journal article" date="2016" name="Genome Biol. Evol.">
        <title>Gene Family Evolution Reflects Adaptation to Soil Environmental Stressors in the Genome of the Collembolan Orchesella cincta.</title>
        <authorList>
            <person name="Faddeeva-Vakhrusheva A."/>
            <person name="Derks M.F."/>
            <person name="Anvar S.Y."/>
            <person name="Agamennone V."/>
            <person name="Suring W."/>
            <person name="Smit S."/>
            <person name="van Straalen N.M."/>
            <person name="Roelofs D."/>
        </authorList>
    </citation>
    <scope>NUCLEOTIDE SEQUENCE [LARGE SCALE GENOMIC DNA]</scope>
    <source>
        <tissue evidence="15">Mixed pool</tissue>
    </source>
</reference>
<accession>A0A1D2MQI5</accession>
<gene>
    <name evidence="15" type="ORF">Ocin01_11313</name>
</gene>
<proteinExistence type="inferred from homology"/>
<comment type="catalytic activity">
    <reaction evidence="1">
        <text>Hydrolysis of alkylated DNA, releasing 3-methyladenine, 3-methylguanine, 7-methylguanine and 7-methyladenine.</text>
        <dbReference type="EC" id="3.2.2.21"/>
    </reaction>
</comment>
<name>A0A1D2MQI5_ORCCI</name>
<keyword evidence="5" id="KW-0227">DNA damage</keyword>
<dbReference type="FunFam" id="3.10.300.10:FF:000001">
    <property type="entry name" value="Putative 3-methyladenine DNA glycosylase"/>
    <property type="match status" value="1"/>
</dbReference>
<evidence type="ECO:0000256" key="6">
    <source>
        <dbReference type="ARBA" id="ARBA00022801"/>
    </source>
</evidence>
<evidence type="ECO:0000256" key="3">
    <source>
        <dbReference type="ARBA" id="ARBA00009232"/>
    </source>
</evidence>
<keyword evidence="16" id="KW-1185">Reference proteome</keyword>
<comment type="similarity">
    <text evidence="3">Belongs to the DNA glycosylase MPG family.</text>
</comment>
<evidence type="ECO:0000256" key="12">
    <source>
        <dbReference type="ARBA" id="ARBA00078171"/>
    </source>
</evidence>
<dbReference type="SUPFAM" id="SSF50486">
    <property type="entry name" value="FMT C-terminal domain-like"/>
    <property type="match status" value="1"/>
</dbReference>
<dbReference type="EMBL" id="LJIJ01000681">
    <property type="protein sequence ID" value="ODM95369.1"/>
    <property type="molecule type" value="Genomic_DNA"/>
</dbReference>
<feature type="compositionally biased region" description="Basic residues" evidence="14">
    <location>
        <begin position="37"/>
        <end position="53"/>
    </location>
</feature>